<dbReference type="OrthoDB" id="2005400at2759"/>
<dbReference type="AlphaFoldDB" id="A0A9D4UIX8"/>
<evidence type="ECO:0000313" key="2">
    <source>
        <dbReference type="Proteomes" id="UP000886520"/>
    </source>
</evidence>
<dbReference type="EMBL" id="JABFUD020000016">
    <property type="protein sequence ID" value="KAI5068720.1"/>
    <property type="molecule type" value="Genomic_DNA"/>
</dbReference>
<keyword evidence="2" id="KW-1185">Reference proteome</keyword>
<name>A0A9D4UIX8_ADICA</name>
<gene>
    <name evidence="1" type="ORF">GOP47_0017065</name>
</gene>
<evidence type="ECO:0000313" key="1">
    <source>
        <dbReference type="EMBL" id="KAI5068720.1"/>
    </source>
</evidence>
<protein>
    <submittedName>
        <fullName evidence="1">Uncharacterized protein</fullName>
    </submittedName>
</protein>
<reference evidence="1" key="1">
    <citation type="submission" date="2021-01" db="EMBL/GenBank/DDBJ databases">
        <title>Adiantum capillus-veneris genome.</title>
        <authorList>
            <person name="Fang Y."/>
            <person name="Liao Q."/>
        </authorList>
    </citation>
    <scope>NUCLEOTIDE SEQUENCE</scope>
    <source>
        <strain evidence="1">H3</strain>
        <tissue evidence="1">Leaf</tissue>
    </source>
</reference>
<dbReference type="Proteomes" id="UP000886520">
    <property type="component" value="Chromosome 16"/>
</dbReference>
<accession>A0A9D4UIX8</accession>
<organism evidence="1 2">
    <name type="scientific">Adiantum capillus-veneris</name>
    <name type="common">Maidenhair fern</name>
    <dbReference type="NCBI Taxonomy" id="13818"/>
    <lineage>
        <taxon>Eukaryota</taxon>
        <taxon>Viridiplantae</taxon>
        <taxon>Streptophyta</taxon>
        <taxon>Embryophyta</taxon>
        <taxon>Tracheophyta</taxon>
        <taxon>Polypodiopsida</taxon>
        <taxon>Polypodiidae</taxon>
        <taxon>Polypodiales</taxon>
        <taxon>Pteridineae</taxon>
        <taxon>Pteridaceae</taxon>
        <taxon>Vittarioideae</taxon>
        <taxon>Adiantum</taxon>
    </lineage>
</organism>
<sequence length="102" mass="11758">MDRHDVRVETILCGPMRPQQLQRGVYGVPPNVLDQVTFEKQVVEKIDEVPKPVSFVEKAEVCSSYSSALDMDSTWETEFAFSRYETYDVMYVDKVVRTTGCR</sequence>
<proteinExistence type="predicted"/>
<comment type="caution">
    <text evidence="1">The sequence shown here is derived from an EMBL/GenBank/DDBJ whole genome shotgun (WGS) entry which is preliminary data.</text>
</comment>